<dbReference type="Proteomes" id="UP000053555">
    <property type="component" value="Unassembled WGS sequence"/>
</dbReference>
<dbReference type="GO" id="GO:0005524">
    <property type="term" value="F:ATP binding"/>
    <property type="evidence" value="ECO:0007669"/>
    <property type="project" value="UniProtKB-KW"/>
</dbReference>
<dbReference type="EMBL" id="KN653774">
    <property type="protein sequence ID" value="KHN26503.1"/>
    <property type="molecule type" value="Genomic_DNA"/>
</dbReference>
<dbReference type="GO" id="GO:0005741">
    <property type="term" value="C:mitochondrial outer membrane"/>
    <property type="evidence" value="ECO:0007669"/>
    <property type="project" value="TreeGrafter"/>
</dbReference>
<dbReference type="AlphaFoldDB" id="A0A0B2R391"/>
<keyword evidence="2" id="KW-0067">ATP-binding</keyword>
<evidence type="ECO:0000313" key="5">
    <source>
        <dbReference type="EMBL" id="KHN26503.1"/>
    </source>
</evidence>
<sequence>MRCISSVMSITHLASILSLPTPTLFANSAQRRDIVLTPVTEKKKREAEGQSSEDASNNKDKEEQEITLRPLNMEDMREAKTQVAASFASEGSVMNELKHWNDLYGEGGSRKKQQLTYFL</sequence>
<dbReference type="PANTHER" id="PTHR45644">
    <property type="entry name" value="AAA ATPASE, PUTATIVE (AFU_ORTHOLOGUE AFUA_2G12920)-RELATED-RELATED"/>
    <property type="match status" value="1"/>
</dbReference>
<keyword evidence="4" id="KW-0732">Signal</keyword>
<feature type="chain" id="PRO_5002075025" evidence="4">
    <location>
        <begin position="19"/>
        <end position="119"/>
    </location>
</feature>
<organism evidence="5">
    <name type="scientific">Glycine soja</name>
    <name type="common">Wild soybean</name>
    <dbReference type="NCBI Taxonomy" id="3848"/>
    <lineage>
        <taxon>Eukaryota</taxon>
        <taxon>Viridiplantae</taxon>
        <taxon>Streptophyta</taxon>
        <taxon>Embryophyta</taxon>
        <taxon>Tracheophyta</taxon>
        <taxon>Spermatophyta</taxon>
        <taxon>Magnoliopsida</taxon>
        <taxon>eudicotyledons</taxon>
        <taxon>Gunneridae</taxon>
        <taxon>Pentapetalae</taxon>
        <taxon>rosids</taxon>
        <taxon>fabids</taxon>
        <taxon>Fabales</taxon>
        <taxon>Fabaceae</taxon>
        <taxon>Papilionoideae</taxon>
        <taxon>50 kb inversion clade</taxon>
        <taxon>NPAAA clade</taxon>
        <taxon>indigoferoid/millettioid clade</taxon>
        <taxon>Phaseoleae</taxon>
        <taxon>Glycine</taxon>
        <taxon>Glycine subgen. Soja</taxon>
    </lineage>
</organism>
<feature type="region of interest" description="Disordered" evidence="3">
    <location>
        <begin position="40"/>
        <end position="69"/>
    </location>
</feature>
<reference evidence="5" key="1">
    <citation type="submission" date="2014-07" db="EMBL/GenBank/DDBJ databases">
        <title>Identification of a novel salt tolerance gene in wild soybean by whole-genome sequencing.</title>
        <authorList>
            <person name="Lam H.-M."/>
            <person name="Qi X."/>
            <person name="Li M.-W."/>
            <person name="Liu X."/>
            <person name="Xie M."/>
            <person name="Ni M."/>
            <person name="Xu X."/>
        </authorList>
    </citation>
    <scope>NUCLEOTIDE SEQUENCE [LARGE SCALE GENOMIC DNA]</scope>
    <source>
        <tissue evidence="5">Root</tissue>
    </source>
</reference>
<keyword evidence="1" id="KW-0547">Nucleotide-binding</keyword>
<evidence type="ECO:0000256" key="4">
    <source>
        <dbReference type="SAM" id="SignalP"/>
    </source>
</evidence>
<feature type="signal peptide" evidence="4">
    <location>
        <begin position="1"/>
        <end position="18"/>
    </location>
</feature>
<dbReference type="PANTHER" id="PTHR45644:SF83">
    <property type="entry name" value="P-LOOP CONTAINING NUCLEOSIDE TRIPHOSPHATE HYDROLASES SUPERFAMILY PROTEIN"/>
    <property type="match status" value="1"/>
</dbReference>
<evidence type="ECO:0000256" key="3">
    <source>
        <dbReference type="SAM" id="MobiDB-lite"/>
    </source>
</evidence>
<feature type="compositionally biased region" description="Basic and acidic residues" evidence="3">
    <location>
        <begin position="56"/>
        <end position="69"/>
    </location>
</feature>
<protein>
    <submittedName>
        <fullName evidence="5">Uncharacterized protein</fullName>
    </submittedName>
</protein>
<name>A0A0B2R391_GLYSO</name>
<gene>
    <name evidence="5" type="ORF">glysoja_049207</name>
</gene>
<dbReference type="InterPro" id="IPR051701">
    <property type="entry name" value="Mito_OM_Translocase_MSP1"/>
</dbReference>
<proteinExistence type="predicted"/>
<evidence type="ECO:0000256" key="2">
    <source>
        <dbReference type="ARBA" id="ARBA00022840"/>
    </source>
</evidence>
<accession>A0A0B2R391</accession>
<evidence type="ECO:0000256" key="1">
    <source>
        <dbReference type="ARBA" id="ARBA00022741"/>
    </source>
</evidence>